<evidence type="ECO:0000313" key="2">
    <source>
        <dbReference type="EMBL" id="CAE8676390.1"/>
    </source>
</evidence>
<feature type="compositionally biased region" description="Polar residues" evidence="1">
    <location>
        <begin position="1"/>
        <end position="10"/>
    </location>
</feature>
<accession>A0A813JJ45</accession>
<dbReference type="EMBL" id="CAJNNW010025239">
    <property type="protein sequence ID" value="CAE8676390.1"/>
    <property type="molecule type" value="Genomic_DNA"/>
</dbReference>
<comment type="caution">
    <text evidence="2">The sequence shown here is derived from an EMBL/GenBank/DDBJ whole genome shotgun (WGS) entry which is preliminary data.</text>
</comment>
<evidence type="ECO:0000313" key="3">
    <source>
        <dbReference type="Proteomes" id="UP000626109"/>
    </source>
</evidence>
<dbReference type="Proteomes" id="UP000626109">
    <property type="component" value="Unassembled WGS sequence"/>
</dbReference>
<evidence type="ECO:0000256" key="1">
    <source>
        <dbReference type="SAM" id="MobiDB-lite"/>
    </source>
</evidence>
<reference evidence="2" key="1">
    <citation type="submission" date="2021-02" db="EMBL/GenBank/DDBJ databases">
        <authorList>
            <person name="Dougan E. K."/>
            <person name="Rhodes N."/>
            <person name="Thang M."/>
            <person name="Chan C."/>
        </authorList>
    </citation>
    <scope>NUCLEOTIDE SEQUENCE</scope>
</reference>
<protein>
    <submittedName>
        <fullName evidence="2">Uncharacterized protein</fullName>
    </submittedName>
</protein>
<feature type="non-terminal residue" evidence="2">
    <location>
        <position position="1"/>
    </location>
</feature>
<organism evidence="2 3">
    <name type="scientific">Polarella glacialis</name>
    <name type="common">Dinoflagellate</name>
    <dbReference type="NCBI Taxonomy" id="89957"/>
    <lineage>
        <taxon>Eukaryota</taxon>
        <taxon>Sar</taxon>
        <taxon>Alveolata</taxon>
        <taxon>Dinophyceae</taxon>
        <taxon>Suessiales</taxon>
        <taxon>Suessiaceae</taxon>
        <taxon>Polarella</taxon>
    </lineage>
</organism>
<proteinExistence type="predicted"/>
<sequence length="122" mass="13780">SESRRSTASKVQEDDDDERDPDFGFDFKPRTSLKMRHIPGADMQKRNDILRDQQCSVSIPPPLESADQIREMIGRRWNVCILGSAEFKHPDAEAIVRHLGRRLAFLTGGMPGVQATFAKHCS</sequence>
<gene>
    <name evidence="2" type="ORF">PGLA2088_LOCUS19851</name>
</gene>
<dbReference type="AlphaFoldDB" id="A0A813JJ45"/>
<feature type="region of interest" description="Disordered" evidence="1">
    <location>
        <begin position="1"/>
        <end position="30"/>
    </location>
</feature>
<feature type="non-terminal residue" evidence="2">
    <location>
        <position position="122"/>
    </location>
</feature>
<name>A0A813JJ45_POLGL</name>